<dbReference type="EMBL" id="CM047899">
    <property type="protein sequence ID" value="KAJ0102187.1"/>
    <property type="molecule type" value="Genomic_DNA"/>
</dbReference>
<organism evidence="1 2">
    <name type="scientific">Pistacia atlantica</name>
    <dbReference type="NCBI Taxonomy" id="434234"/>
    <lineage>
        <taxon>Eukaryota</taxon>
        <taxon>Viridiplantae</taxon>
        <taxon>Streptophyta</taxon>
        <taxon>Embryophyta</taxon>
        <taxon>Tracheophyta</taxon>
        <taxon>Spermatophyta</taxon>
        <taxon>Magnoliopsida</taxon>
        <taxon>eudicotyledons</taxon>
        <taxon>Gunneridae</taxon>
        <taxon>Pentapetalae</taxon>
        <taxon>rosids</taxon>
        <taxon>malvids</taxon>
        <taxon>Sapindales</taxon>
        <taxon>Anacardiaceae</taxon>
        <taxon>Pistacia</taxon>
    </lineage>
</organism>
<proteinExistence type="predicted"/>
<accession>A0ACC1BST7</accession>
<protein>
    <submittedName>
        <fullName evidence="1">Uncharacterized protein</fullName>
    </submittedName>
</protein>
<gene>
    <name evidence="1" type="ORF">Patl1_05124</name>
</gene>
<keyword evidence="2" id="KW-1185">Reference proteome</keyword>
<evidence type="ECO:0000313" key="1">
    <source>
        <dbReference type="EMBL" id="KAJ0102187.1"/>
    </source>
</evidence>
<name>A0ACC1BST7_9ROSI</name>
<evidence type="ECO:0000313" key="2">
    <source>
        <dbReference type="Proteomes" id="UP001164250"/>
    </source>
</evidence>
<reference evidence="2" key="1">
    <citation type="journal article" date="2023" name="G3 (Bethesda)">
        <title>Genome assembly and association tests identify interacting loci associated with vigor, precocity, and sex in interspecific pistachio rootstocks.</title>
        <authorList>
            <person name="Palmer W."/>
            <person name="Jacygrad E."/>
            <person name="Sagayaradj S."/>
            <person name="Cavanaugh K."/>
            <person name="Han R."/>
            <person name="Bertier L."/>
            <person name="Beede B."/>
            <person name="Kafkas S."/>
            <person name="Golino D."/>
            <person name="Preece J."/>
            <person name="Michelmore R."/>
        </authorList>
    </citation>
    <scope>NUCLEOTIDE SEQUENCE [LARGE SCALE GENOMIC DNA]</scope>
</reference>
<sequence>MANPTRGRPSPPSRSGSGSSSRSRSRSYSGSSRSSSPSRSTRSRSPSRSRSRSRSFSSSSSPSRSGSSRSRSPPPQRKKSPAVGARRVRSPPPQSKRASPPPRKASENDSLVLYIDSLSRNVNEGHLREIFSNFGEVVNVELVMDRAVNLPRGSGYVQFKTRADAEKAQLYMDGAQIDGNVVHATFTLSLPKKVSPPPKPVAAASKRDAPRTDNVSADVEKDGPKRPREPSPRRKPLPSPRRRSPGPRRGGSPRRLPDSPPRRRAESPVRRRLESPYHRGDTPPRRRPASPPRGRSPSSPPRRHRSPPRPSPRRMRGSPIRRRSPLPPRRRLFHSVLLLGELAVLQEGLHCADAVAPLFVGQFVLVQDLSRLGEAEYQLQDVGGHHPTLDHLVHGGYPEGYQGVVVLEKVEDQGLAMRMWPLRGRSSSNSSSSSSPPRKP</sequence>
<comment type="caution">
    <text evidence="1">The sequence shown here is derived from an EMBL/GenBank/DDBJ whole genome shotgun (WGS) entry which is preliminary data.</text>
</comment>
<dbReference type="Proteomes" id="UP001164250">
    <property type="component" value="Chromosome 3"/>
</dbReference>